<evidence type="ECO:0000313" key="4">
    <source>
        <dbReference type="EMBL" id="EJU08604.1"/>
    </source>
</evidence>
<dbReference type="PANTHER" id="PTHR35149">
    <property type="entry name" value="SLL5132 PROTEIN"/>
    <property type="match status" value="1"/>
</dbReference>
<feature type="domain" description="GmrSD restriction endonucleases C-terminal" evidence="2">
    <location>
        <begin position="431"/>
        <end position="566"/>
    </location>
</feature>
<evidence type="ECO:0000313" key="5">
    <source>
        <dbReference type="Proteomes" id="UP000004829"/>
    </source>
</evidence>
<dbReference type="Pfam" id="PF14267">
    <property type="entry name" value="DUF4357"/>
    <property type="match status" value="1"/>
</dbReference>
<dbReference type="PANTHER" id="PTHR35149:SF2">
    <property type="entry name" value="DUF262 DOMAIN-CONTAINING PROTEIN"/>
    <property type="match status" value="1"/>
</dbReference>
<dbReference type="InterPro" id="IPR025579">
    <property type="entry name" value="DUF4357"/>
</dbReference>
<accession>A0ABN0H2R4</accession>
<dbReference type="InterPro" id="IPR011089">
    <property type="entry name" value="GmrSD_C"/>
</dbReference>
<reference evidence="5" key="1">
    <citation type="journal article" date="2012" name="J. Bacteriol.">
        <title>Draft Genome Sequence of Fusobacterium nucleatum ChDC F128, Isolated from a Periodontitis Lesion.</title>
        <authorList>
            <person name="Park S.N."/>
            <person name="Kong S.W."/>
            <person name="Kim H.S."/>
            <person name="Park M.S."/>
            <person name="Lee J.W."/>
            <person name="Cho E."/>
            <person name="Lim Y.K."/>
            <person name="Choi M.H."/>
            <person name="Chang Y.H."/>
            <person name="Shin J.H."/>
            <person name="Park H.S."/>
            <person name="Choi S.H."/>
            <person name="Kook J.K."/>
        </authorList>
    </citation>
    <scope>NUCLEOTIDE SEQUENCE [LARGE SCALE GENOMIC DNA]</scope>
    <source>
        <strain evidence="5">ChDC F128</strain>
    </source>
</reference>
<feature type="domain" description="DUF4357" evidence="3">
    <location>
        <begin position="637"/>
        <end position="687"/>
    </location>
</feature>
<dbReference type="EMBL" id="ALVD01000001">
    <property type="protein sequence ID" value="EJU08604.1"/>
    <property type="molecule type" value="Genomic_DNA"/>
</dbReference>
<organism evidence="4 5">
    <name type="scientific">Fusobacterium hwasookii ChDC F128</name>
    <dbReference type="NCBI Taxonomy" id="1216362"/>
    <lineage>
        <taxon>Bacteria</taxon>
        <taxon>Fusobacteriati</taxon>
        <taxon>Fusobacteriota</taxon>
        <taxon>Fusobacteriia</taxon>
        <taxon>Fusobacteriales</taxon>
        <taxon>Fusobacteriaceae</taxon>
        <taxon>Fusobacterium</taxon>
    </lineage>
</organism>
<dbReference type="Pfam" id="PF07510">
    <property type="entry name" value="GmrSD_C"/>
    <property type="match status" value="1"/>
</dbReference>
<name>A0ABN0H2R4_9FUSO</name>
<protein>
    <recommendedName>
        <fullName evidence="6">DUF4357 domain-containing protein</fullName>
    </recommendedName>
</protein>
<evidence type="ECO:0000259" key="1">
    <source>
        <dbReference type="Pfam" id="PF03235"/>
    </source>
</evidence>
<evidence type="ECO:0008006" key="6">
    <source>
        <dbReference type="Google" id="ProtNLM"/>
    </source>
</evidence>
<dbReference type="Proteomes" id="UP000004829">
    <property type="component" value="Unassembled WGS sequence"/>
</dbReference>
<evidence type="ECO:0000259" key="3">
    <source>
        <dbReference type="Pfam" id="PF14267"/>
    </source>
</evidence>
<proteinExistence type="predicted"/>
<comment type="caution">
    <text evidence="4">The sequence shown here is derived from an EMBL/GenBank/DDBJ whole genome shotgun (WGS) entry which is preliminary data.</text>
</comment>
<keyword evidence="5" id="KW-1185">Reference proteome</keyword>
<feature type="domain" description="GmrSD restriction endonucleases N-terminal" evidence="1">
    <location>
        <begin position="29"/>
        <end position="243"/>
    </location>
</feature>
<dbReference type="Pfam" id="PF03235">
    <property type="entry name" value="GmrSD_N"/>
    <property type="match status" value="1"/>
</dbReference>
<gene>
    <name evidence="4" type="ORF">B437_00700</name>
</gene>
<evidence type="ECO:0000259" key="2">
    <source>
        <dbReference type="Pfam" id="PF07510"/>
    </source>
</evidence>
<sequence>MIAYLGLMFYILKNFIKGEIVLKASERKITKLFSESDTVFSIPVYQRDYNWQEKQCQRLFKDILQTGKNDKITSYFLGSIVYIHDGIYGTGEKEFHVIDGQQRMTTLTLLFLAIYYKLKGTILGKADKIFNQYVVNPYSEKEIKLKLLPPEENLNILDKISNNRFDELEEFQDRNMLKNYLFFEKELENLSFEEINYLLKGIEKLIYIDIALEKGKDDPQKIFESLNSTGLDLSQGDLIRNYILMDLERNEQNHIYKDYWIPIENNCKVSNGTEITSYVSDFIRDYLTLKTEKISSKPKVFEVFKSYYVDETFEKLEDMKKYSEAYSLIIKPYLERDKDIQRELENLNSLDKTVINTFLIGVIKDYKDEILERNEFLNILILLQSYLWRRYITEKPTNALNKIFQGMYSKISKNENYYKDLEDILMTQDFPTDEELESALKLKNVYKDKEKLNYVFKKLENYNHNELIDFDNEKITIEHIFPQKPGKAWKENYSDSELEQMISFKDTISNLTLTGSNSNLSNKSFLEKRDDEVHGYRNSKLYMNKYLGKLDEWNLLSMEARFENLYEDIVKIWRRPEDKVTDDMEKITFVLKGRVTSGTGRLLSNEKFEILKGTSIVLEVKSENPTTFKRNKNLIDDLLRKNLIEKSGDKYIFKENYIATSPSAAAILVLGRSANGWSEWKTYEGKLLSEYRR</sequence>
<dbReference type="InterPro" id="IPR004919">
    <property type="entry name" value="GmrSD_N"/>
</dbReference>